<proteinExistence type="predicted"/>
<protein>
    <recommendedName>
        <fullName evidence="3">ESAT-6-like protein</fullName>
    </recommendedName>
</protein>
<dbReference type="Gene3D" id="1.10.287.1060">
    <property type="entry name" value="ESAT-6-like"/>
    <property type="match status" value="1"/>
</dbReference>
<sequence length="102" mass="11138">MNPEPIHQAGNDIADISAAARERTKNLLASLDDAASGAPGWRSGQELRNLRQAWERRIEQLVDDTANAAQALREAAGTVAASDQEGERRMMQVLHDMTGESR</sequence>
<dbReference type="RefSeq" id="WP_137815139.1">
    <property type="nucleotide sequence ID" value="NZ_BJFL01000021.1"/>
</dbReference>
<gene>
    <name evidence="1" type="ORF">GTS_37270</name>
</gene>
<reference evidence="2" key="1">
    <citation type="submission" date="2019-04" db="EMBL/GenBank/DDBJ databases">
        <title>Draft genome sequence of Pseudonocardiaceae bacterium SL3-2-4.</title>
        <authorList>
            <person name="Ningsih F."/>
            <person name="Yokota A."/>
            <person name="Sakai Y."/>
            <person name="Nanatani K."/>
            <person name="Yabe S."/>
            <person name="Oetari A."/>
            <person name="Sjamsuridzal W."/>
        </authorList>
    </citation>
    <scope>NUCLEOTIDE SEQUENCE [LARGE SCALE GENOMIC DNA]</scope>
    <source>
        <strain evidence="2">SL3-2-4</strain>
    </source>
</reference>
<comment type="caution">
    <text evidence="1">The sequence shown here is derived from an EMBL/GenBank/DDBJ whole genome shotgun (WGS) entry which is preliminary data.</text>
</comment>
<accession>A0A4D4J972</accession>
<dbReference type="Proteomes" id="UP000298860">
    <property type="component" value="Unassembled WGS sequence"/>
</dbReference>
<dbReference type="AlphaFoldDB" id="A0A4D4J972"/>
<name>A0A4D4J972_9PSEU</name>
<evidence type="ECO:0000313" key="1">
    <source>
        <dbReference type="EMBL" id="GDY32094.1"/>
    </source>
</evidence>
<evidence type="ECO:0000313" key="2">
    <source>
        <dbReference type="Proteomes" id="UP000298860"/>
    </source>
</evidence>
<keyword evidence="2" id="KW-1185">Reference proteome</keyword>
<evidence type="ECO:0008006" key="3">
    <source>
        <dbReference type="Google" id="ProtNLM"/>
    </source>
</evidence>
<dbReference type="EMBL" id="BJFL01000021">
    <property type="protein sequence ID" value="GDY32094.1"/>
    <property type="molecule type" value="Genomic_DNA"/>
</dbReference>
<organism evidence="1 2">
    <name type="scientific">Gandjariella thermophila</name>
    <dbReference type="NCBI Taxonomy" id="1931992"/>
    <lineage>
        <taxon>Bacteria</taxon>
        <taxon>Bacillati</taxon>
        <taxon>Actinomycetota</taxon>
        <taxon>Actinomycetes</taxon>
        <taxon>Pseudonocardiales</taxon>
        <taxon>Pseudonocardiaceae</taxon>
        <taxon>Gandjariella</taxon>
    </lineage>
</organism>